<evidence type="ECO:0000313" key="2">
    <source>
        <dbReference type="EMBL" id="OZY87478.1"/>
    </source>
</evidence>
<evidence type="ECO:0000259" key="1">
    <source>
        <dbReference type="Pfam" id="PF20093"/>
    </source>
</evidence>
<dbReference type="Pfam" id="PF20093">
    <property type="entry name" value="DUF6484"/>
    <property type="match status" value="1"/>
</dbReference>
<sequence length="196" mass="20821">MSVSLFEESEGIELQTESEPTVPVVAPGEVLLGVLSAINADGSPMIGFPQFPQCEPVAALATIPVLPQYIGRQVALLFTQGAYPRPIVIGFLYSPLQQILDNSLELSTAGSAHDDQTVFDTASVVARDVMSASLQTDTVHIDGKRVVLEGQEEVVLKCGEASITLTRNGKVVIRGKYLLSRSSGVNRILGGSVQVN</sequence>
<dbReference type="Proteomes" id="UP000216101">
    <property type="component" value="Unassembled WGS sequence"/>
</dbReference>
<feature type="domain" description="DUF6484" evidence="1">
    <location>
        <begin position="32"/>
        <end position="92"/>
    </location>
</feature>
<reference evidence="3" key="1">
    <citation type="submission" date="2017-05" db="EMBL/GenBank/DDBJ databases">
        <authorList>
            <person name="Barney B.M."/>
        </authorList>
    </citation>
    <scope>NUCLEOTIDE SEQUENCE [LARGE SCALE GENOMIC DNA]</scope>
    <source>
        <strain evidence="3">PSBB022</strain>
    </source>
</reference>
<dbReference type="EMBL" id="NHNI01000001">
    <property type="protein sequence ID" value="OZY87478.1"/>
    <property type="molecule type" value="Genomic_DNA"/>
</dbReference>
<keyword evidence="3" id="KW-1185">Reference proteome</keyword>
<proteinExistence type="predicted"/>
<protein>
    <recommendedName>
        <fullName evidence="1">DUF6484 domain-containing protein</fullName>
    </recommendedName>
</protein>
<name>A0A266QC65_9GAMM</name>
<gene>
    <name evidence="2" type="ORF">CBP51_11035</name>
</gene>
<comment type="caution">
    <text evidence="2">The sequence shown here is derived from an EMBL/GenBank/DDBJ whole genome shotgun (WGS) entry which is preliminary data.</text>
</comment>
<dbReference type="AlphaFoldDB" id="A0A266QC65"/>
<evidence type="ECO:0000313" key="3">
    <source>
        <dbReference type="Proteomes" id="UP000216101"/>
    </source>
</evidence>
<organism evidence="2 3">
    <name type="scientific">Cellvibrio mixtus</name>
    <dbReference type="NCBI Taxonomy" id="39650"/>
    <lineage>
        <taxon>Bacteria</taxon>
        <taxon>Pseudomonadati</taxon>
        <taxon>Pseudomonadota</taxon>
        <taxon>Gammaproteobacteria</taxon>
        <taxon>Cellvibrionales</taxon>
        <taxon>Cellvibrionaceae</taxon>
        <taxon>Cellvibrio</taxon>
    </lineage>
</organism>
<accession>A0A266QC65</accession>
<dbReference type="InterPro" id="IPR045506">
    <property type="entry name" value="DUF6484"/>
</dbReference>
<dbReference type="RefSeq" id="WP_094984881.1">
    <property type="nucleotide sequence ID" value="NZ_NHNI01000001.1"/>
</dbReference>